<dbReference type="NCBIfam" id="NF005089">
    <property type="entry name" value="PRK06522.1-4"/>
    <property type="match status" value="1"/>
</dbReference>
<evidence type="ECO:0000313" key="4">
    <source>
        <dbReference type="Proteomes" id="UP001596523"/>
    </source>
</evidence>
<proteinExistence type="predicted"/>
<dbReference type="PANTHER" id="PTHR21708:SF45">
    <property type="entry name" value="2-DEHYDROPANTOATE 2-REDUCTASE"/>
    <property type="match status" value="1"/>
</dbReference>
<dbReference type="InterPro" id="IPR036291">
    <property type="entry name" value="NAD(P)-bd_dom_sf"/>
</dbReference>
<feature type="domain" description="Ketopantoate reductase N-terminal" evidence="1">
    <location>
        <begin position="3"/>
        <end position="104"/>
    </location>
</feature>
<dbReference type="Pfam" id="PF08546">
    <property type="entry name" value="ApbA_C"/>
    <property type="match status" value="1"/>
</dbReference>
<sequence length="329" mass="34775">MKVAVLGAGAIGAYVGAALHRAGADVHLIARGPHLAAMRQHGVRVLSPRGDFTARPHATDDPAEVGPVDHVFLGLKATSYAACGPLVEPLLQDRTTVIAAQNGIPWWYFHRHGGPHDGHRVESVDPGGTVSAVLAPERAIGCVVYAATELEGPGVVRHLEGTRFSIGEPDRSVSKRCLEFSETMQAGGLKCPVEAELRDDIWIKLLGNISFNPISALTRATMREMCLHDTTRGVIEQMMTETLSVAAALGCRPAISVERRLAGAERVGDHRTSTLQDLEKGKPLELDVLLAAVVELAAITGVPVPTLRTVGAISDLLASTTAPATRSAA</sequence>
<evidence type="ECO:0000313" key="3">
    <source>
        <dbReference type="EMBL" id="MFC7303378.1"/>
    </source>
</evidence>
<dbReference type="Gene3D" id="3.40.50.720">
    <property type="entry name" value="NAD(P)-binding Rossmann-like Domain"/>
    <property type="match status" value="1"/>
</dbReference>
<dbReference type="EMBL" id="JBHTCF010000001">
    <property type="protein sequence ID" value="MFC7303378.1"/>
    <property type="molecule type" value="Genomic_DNA"/>
</dbReference>
<evidence type="ECO:0000259" key="2">
    <source>
        <dbReference type="Pfam" id="PF08546"/>
    </source>
</evidence>
<gene>
    <name evidence="3" type="ORF">ACFQVC_04000</name>
</gene>
<dbReference type="SUPFAM" id="SSF48179">
    <property type="entry name" value="6-phosphogluconate dehydrogenase C-terminal domain-like"/>
    <property type="match status" value="1"/>
</dbReference>
<dbReference type="InterPro" id="IPR051402">
    <property type="entry name" value="KPR-Related"/>
</dbReference>
<reference evidence="4" key="1">
    <citation type="journal article" date="2019" name="Int. J. Syst. Evol. Microbiol.">
        <title>The Global Catalogue of Microorganisms (GCM) 10K type strain sequencing project: providing services to taxonomists for standard genome sequencing and annotation.</title>
        <authorList>
            <consortium name="The Broad Institute Genomics Platform"/>
            <consortium name="The Broad Institute Genome Sequencing Center for Infectious Disease"/>
            <person name="Wu L."/>
            <person name="Ma J."/>
        </authorList>
    </citation>
    <scope>NUCLEOTIDE SEQUENCE [LARGE SCALE GENOMIC DNA]</scope>
    <source>
        <strain evidence="4">SYNS20</strain>
    </source>
</reference>
<dbReference type="InterPro" id="IPR013332">
    <property type="entry name" value="KPR_N"/>
</dbReference>
<dbReference type="PANTHER" id="PTHR21708">
    <property type="entry name" value="PROBABLE 2-DEHYDROPANTOATE 2-REDUCTASE"/>
    <property type="match status" value="1"/>
</dbReference>
<dbReference type="Gene3D" id="1.10.1040.10">
    <property type="entry name" value="N-(1-d-carboxylethyl)-l-norvaline Dehydrogenase, domain 2"/>
    <property type="match status" value="1"/>
</dbReference>
<dbReference type="GO" id="GO:0008677">
    <property type="term" value="F:2-dehydropantoate 2-reductase activity"/>
    <property type="evidence" value="ECO:0007669"/>
    <property type="project" value="UniProtKB-EC"/>
</dbReference>
<organism evidence="3 4">
    <name type="scientific">Streptomyces monticola</name>
    <dbReference type="NCBI Taxonomy" id="2666263"/>
    <lineage>
        <taxon>Bacteria</taxon>
        <taxon>Bacillati</taxon>
        <taxon>Actinomycetota</taxon>
        <taxon>Actinomycetes</taxon>
        <taxon>Kitasatosporales</taxon>
        <taxon>Streptomycetaceae</taxon>
        <taxon>Streptomyces</taxon>
    </lineage>
</organism>
<keyword evidence="4" id="KW-1185">Reference proteome</keyword>
<keyword evidence="3" id="KW-0560">Oxidoreductase</keyword>
<feature type="domain" description="Ketopantoate reductase C-terminal" evidence="2">
    <location>
        <begin position="197"/>
        <end position="313"/>
    </location>
</feature>
<accession>A0ABW2JCV6</accession>
<name>A0ABW2JCV6_9ACTN</name>
<dbReference type="InterPro" id="IPR013752">
    <property type="entry name" value="KPA_reductase"/>
</dbReference>
<dbReference type="InterPro" id="IPR013328">
    <property type="entry name" value="6PGD_dom2"/>
</dbReference>
<dbReference type="InterPro" id="IPR008927">
    <property type="entry name" value="6-PGluconate_DH-like_C_sf"/>
</dbReference>
<dbReference type="Proteomes" id="UP001596523">
    <property type="component" value="Unassembled WGS sequence"/>
</dbReference>
<dbReference type="SUPFAM" id="SSF51735">
    <property type="entry name" value="NAD(P)-binding Rossmann-fold domains"/>
    <property type="match status" value="1"/>
</dbReference>
<protein>
    <submittedName>
        <fullName evidence="3">2-dehydropantoate 2-reductase</fullName>
        <ecNumber evidence="3">1.1.1.169</ecNumber>
    </submittedName>
</protein>
<dbReference type="Pfam" id="PF02558">
    <property type="entry name" value="ApbA"/>
    <property type="match status" value="1"/>
</dbReference>
<comment type="caution">
    <text evidence="3">The sequence shown here is derived from an EMBL/GenBank/DDBJ whole genome shotgun (WGS) entry which is preliminary data.</text>
</comment>
<evidence type="ECO:0000259" key="1">
    <source>
        <dbReference type="Pfam" id="PF02558"/>
    </source>
</evidence>
<dbReference type="EC" id="1.1.1.169" evidence="3"/>
<dbReference type="RefSeq" id="WP_381826434.1">
    <property type="nucleotide sequence ID" value="NZ_JBHTCF010000001.1"/>
</dbReference>